<accession>A0A448WBA1</accession>
<evidence type="ECO:0000313" key="2">
    <source>
        <dbReference type="EMBL" id="VEL07543.1"/>
    </source>
</evidence>
<proteinExistence type="predicted"/>
<name>A0A448WBA1_9PLAT</name>
<dbReference type="EMBL" id="CAAALY010001969">
    <property type="protein sequence ID" value="VEL07543.1"/>
    <property type="molecule type" value="Genomic_DNA"/>
</dbReference>
<organism evidence="2 3">
    <name type="scientific">Protopolystoma xenopodis</name>
    <dbReference type="NCBI Taxonomy" id="117903"/>
    <lineage>
        <taxon>Eukaryota</taxon>
        <taxon>Metazoa</taxon>
        <taxon>Spiralia</taxon>
        <taxon>Lophotrochozoa</taxon>
        <taxon>Platyhelminthes</taxon>
        <taxon>Monogenea</taxon>
        <taxon>Polyopisthocotylea</taxon>
        <taxon>Polystomatidea</taxon>
        <taxon>Polystomatidae</taxon>
        <taxon>Protopolystoma</taxon>
    </lineage>
</organism>
<dbReference type="SUPFAM" id="SSF101447">
    <property type="entry name" value="Formin homology 2 domain (FH2 domain)"/>
    <property type="match status" value="1"/>
</dbReference>
<feature type="domain" description="FH2" evidence="1">
    <location>
        <begin position="1"/>
        <end position="117"/>
    </location>
</feature>
<reference evidence="2" key="1">
    <citation type="submission" date="2018-11" db="EMBL/GenBank/DDBJ databases">
        <authorList>
            <consortium name="Pathogen Informatics"/>
        </authorList>
    </citation>
    <scope>NUCLEOTIDE SEQUENCE</scope>
</reference>
<protein>
    <recommendedName>
        <fullName evidence="1">FH2 domain-containing protein</fullName>
    </recommendedName>
</protein>
<sequence length="117" mass="12985">MQPKSYDSSILSFISSTSFLIVPLEALTSDVAALSAGLHLADSEQLRFGPEATPSRLTKFLAEQSQRVANTVEQSDRSRVAFARTLEWFGEAQAKPSPEQFFGIILRFVDQFKVICL</sequence>
<dbReference type="Proteomes" id="UP000784294">
    <property type="component" value="Unassembled WGS sequence"/>
</dbReference>
<gene>
    <name evidence="2" type="ORF">PXEA_LOCUS983</name>
</gene>
<dbReference type="PROSITE" id="PS51444">
    <property type="entry name" value="FH2"/>
    <property type="match status" value="1"/>
</dbReference>
<dbReference type="InterPro" id="IPR015425">
    <property type="entry name" value="FH2_Formin"/>
</dbReference>
<dbReference type="OrthoDB" id="1668162at2759"/>
<evidence type="ECO:0000259" key="1">
    <source>
        <dbReference type="PROSITE" id="PS51444"/>
    </source>
</evidence>
<comment type="caution">
    <text evidence="2">The sequence shown here is derived from an EMBL/GenBank/DDBJ whole genome shotgun (WGS) entry which is preliminary data.</text>
</comment>
<dbReference type="Gene3D" id="1.20.58.2220">
    <property type="entry name" value="Formin, FH2 domain"/>
    <property type="match status" value="1"/>
</dbReference>
<dbReference type="InterPro" id="IPR042201">
    <property type="entry name" value="FH2_Formin_sf"/>
</dbReference>
<dbReference type="AlphaFoldDB" id="A0A448WBA1"/>
<keyword evidence="3" id="KW-1185">Reference proteome</keyword>
<evidence type="ECO:0000313" key="3">
    <source>
        <dbReference type="Proteomes" id="UP000784294"/>
    </source>
</evidence>